<protein>
    <submittedName>
        <fullName evidence="2">Uncharacterized protein</fullName>
    </submittedName>
</protein>
<evidence type="ECO:0000313" key="3">
    <source>
        <dbReference type="Proteomes" id="UP001497516"/>
    </source>
</evidence>
<name>A0AAV2EUY4_9ROSI</name>
<keyword evidence="3" id="KW-1185">Reference proteome</keyword>
<organism evidence="2 3">
    <name type="scientific">Linum trigynum</name>
    <dbReference type="NCBI Taxonomy" id="586398"/>
    <lineage>
        <taxon>Eukaryota</taxon>
        <taxon>Viridiplantae</taxon>
        <taxon>Streptophyta</taxon>
        <taxon>Embryophyta</taxon>
        <taxon>Tracheophyta</taxon>
        <taxon>Spermatophyta</taxon>
        <taxon>Magnoliopsida</taxon>
        <taxon>eudicotyledons</taxon>
        <taxon>Gunneridae</taxon>
        <taxon>Pentapetalae</taxon>
        <taxon>rosids</taxon>
        <taxon>fabids</taxon>
        <taxon>Malpighiales</taxon>
        <taxon>Linaceae</taxon>
        <taxon>Linum</taxon>
    </lineage>
</organism>
<evidence type="ECO:0000256" key="1">
    <source>
        <dbReference type="SAM" id="MobiDB-lite"/>
    </source>
</evidence>
<reference evidence="2 3" key="1">
    <citation type="submission" date="2024-04" db="EMBL/GenBank/DDBJ databases">
        <authorList>
            <person name="Fracassetti M."/>
        </authorList>
    </citation>
    <scope>NUCLEOTIDE SEQUENCE [LARGE SCALE GENOMIC DNA]</scope>
</reference>
<feature type="compositionally biased region" description="Low complexity" evidence="1">
    <location>
        <begin position="17"/>
        <end position="39"/>
    </location>
</feature>
<evidence type="ECO:0000313" key="2">
    <source>
        <dbReference type="EMBL" id="CAL1389260.1"/>
    </source>
</evidence>
<dbReference type="AlphaFoldDB" id="A0AAV2EUY4"/>
<sequence length="173" mass="18135">MSSMKASSPAGGGGSGESSRLAARPVSAGAGAAGPPTYAETDPAPSRCEPGSPLLGLHRLEALSIGIHPGLILDLVSRVLLLELKVMVEELLILDTQLLELVSEVVLGWESGTATPVIEGGMAGSISSVHVLGVDILSGLILRNIGLVLRWEWWSRKPLAVDASLRSCFRQRH</sequence>
<accession>A0AAV2EUY4</accession>
<dbReference type="EMBL" id="OZ034818">
    <property type="protein sequence ID" value="CAL1389260.1"/>
    <property type="molecule type" value="Genomic_DNA"/>
</dbReference>
<proteinExistence type="predicted"/>
<gene>
    <name evidence="2" type="ORF">LTRI10_LOCUS30131</name>
</gene>
<dbReference type="Proteomes" id="UP001497516">
    <property type="component" value="Chromosome 5"/>
</dbReference>
<feature type="region of interest" description="Disordered" evidence="1">
    <location>
        <begin position="1"/>
        <end position="50"/>
    </location>
</feature>